<sequence>GGLRVLLDLVEEKAVVVVGWRKIVGRARSGRGIATREVIKWKLKGWIDSNNIVKATRWTMMVVA</sequence>
<accession>A0AAV1QRY1</accession>
<evidence type="ECO:0000313" key="1">
    <source>
        <dbReference type="EMBL" id="CAK7323628.1"/>
    </source>
</evidence>
<name>A0AAV1QRY1_9ROSI</name>
<organism evidence="1 2">
    <name type="scientific">Dovyalis caffra</name>
    <dbReference type="NCBI Taxonomy" id="77055"/>
    <lineage>
        <taxon>Eukaryota</taxon>
        <taxon>Viridiplantae</taxon>
        <taxon>Streptophyta</taxon>
        <taxon>Embryophyta</taxon>
        <taxon>Tracheophyta</taxon>
        <taxon>Spermatophyta</taxon>
        <taxon>Magnoliopsida</taxon>
        <taxon>eudicotyledons</taxon>
        <taxon>Gunneridae</taxon>
        <taxon>Pentapetalae</taxon>
        <taxon>rosids</taxon>
        <taxon>fabids</taxon>
        <taxon>Malpighiales</taxon>
        <taxon>Salicaceae</taxon>
        <taxon>Flacourtieae</taxon>
        <taxon>Dovyalis</taxon>
    </lineage>
</organism>
<dbReference type="EMBL" id="CAWUPB010000130">
    <property type="protein sequence ID" value="CAK7323628.1"/>
    <property type="molecule type" value="Genomic_DNA"/>
</dbReference>
<gene>
    <name evidence="1" type="ORF">DCAF_LOCUS1257</name>
</gene>
<dbReference type="Proteomes" id="UP001314170">
    <property type="component" value="Unassembled WGS sequence"/>
</dbReference>
<dbReference type="AlphaFoldDB" id="A0AAV1QRY1"/>
<keyword evidence="2" id="KW-1185">Reference proteome</keyword>
<evidence type="ECO:0000313" key="2">
    <source>
        <dbReference type="Proteomes" id="UP001314170"/>
    </source>
</evidence>
<comment type="caution">
    <text evidence="1">The sequence shown here is derived from an EMBL/GenBank/DDBJ whole genome shotgun (WGS) entry which is preliminary data.</text>
</comment>
<reference evidence="1 2" key="1">
    <citation type="submission" date="2024-01" db="EMBL/GenBank/DDBJ databases">
        <authorList>
            <person name="Waweru B."/>
        </authorList>
    </citation>
    <scope>NUCLEOTIDE SEQUENCE [LARGE SCALE GENOMIC DNA]</scope>
</reference>
<proteinExistence type="predicted"/>
<protein>
    <submittedName>
        <fullName evidence="1">Uncharacterized protein</fullName>
    </submittedName>
</protein>
<feature type="non-terminal residue" evidence="1">
    <location>
        <position position="1"/>
    </location>
</feature>